<evidence type="ECO:0000256" key="1">
    <source>
        <dbReference type="SAM" id="MobiDB-lite"/>
    </source>
</evidence>
<accession>A0ABY7KA42</accession>
<feature type="transmembrane region" description="Helical" evidence="2">
    <location>
        <begin position="109"/>
        <end position="129"/>
    </location>
</feature>
<feature type="transmembrane region" description="Helical" evidence="2">
    <location>
        <begin position="68"/>
        <end position="89"/>
    </location>
</feature>
<evidence type="ECO:0000313" key="3">
    <source>
        <dbReference type="EMBL" id="WAZ20187.1"/>
    </source>
</evidence>
<feature type="region of interest" description="Disordered" evidence="1">
    <location>
        <begin position="1"/>
        <end position="28"/>
    </location>
</feature>
<proteinExistence type="predicted"/>
<protein>
    <submittedName>
        <fullName evidence="3">Uncharacterized protein</fullName>
    </submittedName>
</protein>
<keyword evidence="2" id="KW-0472">Membrane</keyword>
<dbReference type="RefSeq" id="WP_269657875.1">
    <property type="nucleotide sequence ID" value="NZ_CP114413.1"/>
</dbReference>
<dbReference type="EMBL" id="CP114413">
    <property type="protein sequence ID" value="WAZ20187.1"/>
    <property type="molecule type" value="Genomic_DNA"/>
</dbReference>
<evidence type="ECO:0000256" key="2">
    <source>
        <dbReference type="SAM" id="Phobius"/>
    </source>
</evidence>
<evidence type="ECO:0000313" key="4">
    <source>
        <dbReference type="Proteomes" id="UP001164439"/>
    </source>
</evidence>
<name>A0ABY7KA42_9ACTN</name>
<keyword evidence="2" id="KW-0812">Transmembrane</keyword>
<sequence length="153" mass="15930">MVSADSGSSNEKKAVSTEEHNTGEPEDKRAALNTIGTLTNSLITLATGTLALTVALLKSIYGEGDWEWAMWTGWGLLAGSVLLGFVVLGQQISLLAESDLKPRGGLLEWLGLIHLLTVTAGLVLLAIFAQQNVGVGTKDSSPPATSPTASAEQ</sequence>
<gene>
    <name evidence="3" type="ORF">STRCI_001286</name>
</gene>
<keyword evidence="2" id="KW-1133">Transmembrane helix</keyword>
<feature type="transmembrane region" description="Helical" evidence="2">
    <location>
        <begin position="42"/>
        <end position="61"/>
    </location>
</feature>
<reference evidence="3" key="1">
    <citation type="submission" date="2022-12" db="EMBL/GenBank/DDBJ databases">
        <authorList>
            <person name="Ruckert C."/>
            <person name="Busche T."/>
            <person name="Kalinowski J."/>
            <person name="Wittmann C."/>
        </authorList>
    </citation>
    <scope>NUCLEOTIDE SEQUENCE</scope>
    <source>
        <strain evidence="3">DSM 40467</strain>
    </source>
</reference>
<feature type="compositionally biased region" description="Basic and acidic residues" evidence="1">
    <location>
        <begin position="10"/>
        <end position="28"/>
    </location>
</feature>
<dbReference type="Proteomes" id="UP001164439">
    <property type="component" value="Chromosome"/>
</dbReference>
<keyword evidence="4" id="KW-1185">Reference proteome</keyword>
<organism evidence="3 4">
    <name type="scientific">Streptomyces cinnabarinus</name>
    <dbReference type="NCBI Taxonomy" id="67287"/>
    <lineage>
        <taxon>Bacteria</taxon>
        <taxon>Bacillati</taxon>
        <taxon>Actinomycetota</taxon>
        <taxon>Actinomycetes</taxon>
        <taxon>Kitasatosporales</taxon>
        <taxon>Streptomycetaceae</taxon>
        <taxon>Streptomyces</taxon>
    </lineage>
</organism>